<dbReference type="SUPFAM" id="SSF51069">
    <property type="entry name" value="Carbonic anhydrase"/>
    <property type="match status" value="1"/>
</dbReference>
<dbReference type="RefSeq" id="WP_087460495.1">
    <property type="nucleotide sequence ID" value="NZ_CP021425.1"/>
</dbReference>
<dbReference type="OrthoDB" id="5327615at2"/>
<organism evidence="13 14">
    <name type="scientific">Oleiphilus messinensis</name>
    <dbReference type="NCBI Taxonomy" id="141451"/>
    <lineage>
        <taxon>Bacteria</taxon>
        <taxon>Pseudomonadati</taxon>
        <taxon>Pseudomonadota</taxon>
        <taxon>Gammaproteobacteria</taxon>
        <taxon>Oceanospirillales</taxon>
        <taxon>Oleiphilaceae</taxon>
        <taxon>Oleiphilus</taxon>
    </lineage>
</organism>
<evidence type="ECO:0000256" key="7">
    <source>
        <dbReference type="ARBA" id="ARBA00022833"/>
    </source>
</evidence>
<comment type="catalytic activity">
    <reaction evidence="9 10">
        <text>hydrogencarbonate + H(+) = CO2 + H2O</text>
        <dbReference type="Rhea" id="RHEA:10748"/>
        <dbReference type="ChEBI" id="CHEBI:15377"/>
        <dbReference type="ChEBI" id="CHEBI:15378"/>
        <dbReference type="ChEBI" id="CHEBI:16526"/>
        <dbReference type="ChEBI" id="CHEBI:17544"/>
        <dbReference type="EC" id="4.2.1.1"/>
    </reaction>
</comment>
<feature type="compositionally biased region" description="Polar residues" evidence="11">
    <location>
        <begin position="226"/>
        <end position="237"/>
    </location>
</feature>
<evidence type="ECO:0000256" key="2">
    <source>
        <dbReference type="ARBA" id="ARBA00002904"/>
    </source>
</evidence>
<keyword evidence="8 10" id="KW-0456">Lyase</keyword>
<evidence type="ECO:0000256" key="4">
    <source>
        <dbReference type="ARBA" id="ARBA00012925"/>
    </source>
</evidence>
<dbReference type="CDD" id="cd03124">
    <property type="entry name" value="alpha_CA_prokaryotic_like"/>
    <property type="match status" value="1"/>
</dbReference>
<sequence>MKKIFAFVPALVVGLAGCSGDDHWGYSGSEGPENWSMLHAEFSACSGKNQSPINLTNFIESELPPIEFDYGVGGEKVHHNGHTMQVDFPRGNAITVDGQAFHLLQVHFHAPSENRINGKSFPMEAHFVHKNVDGELAVVALMLEEGSKNKALEHVFDDMPTDDGDAETLKFKLNANHVLPDNRDYYRFNGSLTTPPCSEGVRWLVLKNSVEVSKAQLERFSDALDDQTNNRPVQATNARPVLQ</sequence>
<dbReference type="KEGG" id="ome:OLMES_1300"/>
<dbReference type="GO" id="GO:0004089">
    <property type="term" value="F:carbonate dehydratase activity"/>
    <property type="evidence" value="ECO:0007669"/>
    <property type="project" value="UniProtKB-UniRule"/>
</dbReference>
<dbReference type="Gene3D" id="3.10.200.10">
    <property type="entry name" value="Alpha carbonic anhydrase"/>
    <property type="match status" value="1"/>
</dbReference>
<dbReference type="PROSITE" id="PS51144">
    <property type="entry name" value="ALPHA_CA_2"/>
    <property type="match status" value="1"/>
</dbReference>
<feature type="region of interest" description="Disordered" evidence="11">
    <location>
        <begin position="223"/>
        <end position="243"/>
    </location>
</feature>
<keyword evidence="7 10" id="KW-0862">Zinc</keyword>
<accession>A0A1Y0I587</accession>
<comment type="similarity">
    <text evidence="3 10">Belongs to the alpha-carbonic anhydrase family.</text>
</comment>
<keyword evidence="6 10" id="KW-0479">Metal-binding</keyword>
<dbReference type="InterPro" id="IPR036398">
    <property type="entry name" value="CA_dom_sf"/>
</dbReference>
<dbReference type="GO" id="GO:0008270">
    <property type="term" value="F:zinc ion binding"/>
    <property type="evidence" value="ECO:0007669"/>
    <property type="project" value="UniProtKB-UniRule"/>
</dbReference>
<evidence type="ECO:0000256" key="9">
    <source>
        <dbReference type="ARBA" id="ARBA00048348"/>
    </source>
</evidence>
<dbReference type="EMBL" id="CP021425">
    <property type="protein sequence ID" value="ARU55379.1"/>
    <property type="molecule type" value="Genomic_DNA"/>
</dbReference>
<dbReference type="InterPro" id="IPR023561">
    <property type="entry name" value="Carbonic_anhydrase_a-class"/>
</dbReference>
<gene>
    <name evidence="13" type="ORF">OLMES_1300</name>
</gene>
<protein>
    <recommendedName>
        <fullName evidence="5 10">Carbonic anhydrase</fullName>
        <ecNumber evidence="4 10">4.2.1.1</ecNumber>
    </recommendedName>
</protein>
<evidence type="ECO:0000256" key="1">
    <source>
        <dbReference type="ARBA" id="ARBA00001947"/>
    </source>
</evidence>
<name>A0A1Y0I587_9GAMM</name>
<evidence type="ECO:0000256" key="3">
    <source>
        <dbReference type="ARBA" id="ARBA00010718"/>
    </source>
</evidence>
<evidence type="ECO:0000259" key="12">
    <source>
        <dbReference type="PROSITE" id="PS51144"/>
    </source>
</evidence>
<keyword evidence="14" id="KW-1185">Reference proteome</keyword>
<proteinExistence type="inferred from homology"/>
<dbReference type="AlphaFoldDB" id="A0A1Y0I587"/>
<dbReference type="PROSITE" id="PS51257">
    <property type="entry name" value="PROKAR_LIPOPROTEIN"/>
    <property type="match status" value="1"/>
</dbReference>
<dbReference type="InterPro" id="IPR001148">
    <property type="entry name" value="CA_dom"/>
</dbReference>
<evidence type="ECO:0000256" key="10">
    <source>
        <dbReference type="RuleBase" id="RU367011"/>
    </source>
</evidence>
<comment type="cofactor">
    <cofactor evidence="1 10">
        <name>Zn(2+)</name>
        <dbReference type="ChEBI" id="CHEBI:29105"/>
    </cofactor>
</comment>
<evidence type="ECO:0000313" key="13">
    <source>
        <dbReference type="EMBL" id="ARU55379.1"/>
    </source>
</evidence>
<evidence type="ECO:0000256" key="8">
    <source>
        <dbReference type="ARBA" id="ARBA00023239"/>
    </source>
</evidence>
<evidence type="ECO:0000313" key="14">
    <source>
        <dbReference type="Proteomes" id="UP000196027"/>
    </source>
</evidence>
<dbReference type="PANTHER" id="PTHR18952:SF265">
    <property type="entry name" value="CARBONIC ANHYDRASE"/>
    <property type="match status" value="1"/>
</dbReference>
<dbReference type="Proteomes" id="UP000196027">
    <property type="component" value="Chromosome"/>
</dbReference>
<evidence type="ECO:0000256" key="6">
    <source>
        <dbReference type="ARBA" id="ARBA00022723"/>
    </source>
</evidence>
<dbReference type="PANTHER" id="PTHR18952">
    <property type="entry name" value="CARBONIC ANHYDRASE"/>
    <property type="match status" value="1"/>
</dbReference>
<dbReference type="EC" id="4.2.1.1" evidence="4 10"/>
<comment type="function">
    <text evidence="2 10">Reversible hydration of carbon dioxide.</text>
</comment>
<dbReference type="InterPro" id="IPR041891">
    <property type="entry name" value="Alpha_CA_prokaryot-like"/>
</dbReference>
<reference evidence="13 14" key="1">
    <citation type="submission" date="2017-05" db="EMBL/GenBank/DDBJ databases">
        <title>Genomic insights into alkan degradation activity of Oleiphilus messinensis.</title>
        <authorList>
            <person name="Kozyavkin S.A."/>
            <person name="Slesarev A.I."/>
            <person name="Golyshin P.N."/>
            <person name="Korzhenkov A."/>
            <person name="Golyshina O.N."/>
            <person name="Toshchakov S.V."/>
        </authorList>
    </citation>
    <scope>NUCLEOTIDE SEQUENCE [LARGE SCALE GENOMIC DNA]</scope>
    <source>
        <strain evidence="13 14">ME102</strain>
    </source>
</reference>
<dbReference type="SMART" id="SM01057">
    <property type="entry name" value="Carb_anhydrase"/>
    <property type="match status" value="1"/>
</dbReference>
<evidence type="ECO:0000256" key="11">
    <source>
        <dbReference type="SAM" id="MobiDB-lite"/>
    </source>
</evidence>
<feature type="domain" description="Alpha-carbonic anhydrase" evidence="12">
    <location>
        <begin position="22"/>
        <end position="243"/>
    </location>
</feature>
<dbReference type="Pfam" id="PF00194">
    <property type="entry name" value="Carb_anhydrase"/>
    <property type="match status" value="1"/>
</dbReference>
<evidence type="ECO:0000256" key="5">
    <source>
        <dbReference type="ARBA" id="ARBA00014628"/>
    </source>
</evidence>
<dbReference type="InterPro" id="IPR018338">
    <property type="entry name" value="Carbonic_anhydrase_a-class_CS"/>
</dbReference>
<dbReference type="PROSITE" id="PS00162">
    <property type="entry name" value="ALPHA_CA_1"/>
    <property type="match status" value="1"/>
</dbReference>